<reference evidence="9" key="7">
    <citation type="submission" date="2022-04" db="EMBL/GenBank/DDBJ databases">
        <title>Emergence of ST220 Acinetobacter pittii strain in bloodstream infection, which co-producing chromosomal NDM-1 and OXA-820 carbapenemases.</title>
        <authorList>
            <person name="Tian C."/>
            <person name="Xing M."/>
            <person name="Fu L."/>
            <person name="Xia D."/>
        </authorList>
    </citation>
    <scope>NUCLEOTIDE SEQUENCE</scope>
    <source>
        <strain evidence="9">TCM</strain>
    </source>
</reference>
<evidence type="ECO:0000313" key="10">
    <source>
        <dbReference type="Proteomes" id="UP000254410"/>
    </source>
</evidence>
<accession>K9CAX0</accession>
<evidence type="ECO:0000313" key="12">
    <source>
        <dbReference type="Proteomes" id="UP000294065"/>
    </source>
</evidence>
<feature type="chain" id="PRO_5003924553" description="DUF7944 domain-containing protein" evidence="2">
    <location>
        <begin position="26"/>
        <end position="140"/>
    </location>
</feature>
<dbReference type="EMBL" id="CP049806">
    <property type="protein sequence ID" value="QIT17149.1"/>
    <property type="molecule type" value="Genomic_DNA"/>
</dbReference>
<evidence type="ECO:0000259" key="3">
    <source>
        <dbReference type="Pfam" id="PF25642"/>
    </source>
</evidence>
<reference evidence="4 10" key="3">
    <citation type="submission" date="2018-12" db="EMBL/GenBank/DDBJ databases">
        <title>Molecular Epidemiology of Emerging Carbapenem-Resistance in Acinetobacter nosocomialis and Acinetobacter pittii in Taiwan, 2010-2014.</title>
        <authorList>
            <person name="Huang W.-C."/>
            <person name="Wang H.-Y."/>
            <person name="Lai J.-F."/>
            <person name="Lauderdale T.-L."/>
            <person name="Sytwu H.-K."/>
        </authorList>
    </citation>
    <scope>NUCLEOTIDE SEQUENCE [LARGE SCALE GENOMIC DNA]</scope>
    <source>
        <strain evidence="4 10">2014S06-099</strain>
    </source>
</reference>
<dbReference type="Proteomes" id="UP000294065">
    <property type="component" value="Unassembled WGS sequence"/>
</dbReference>
<reference evidence="5" key="6">
    <citation type="submission" date="2020-12" db="EMBL/GenBank/DDBJ databases">
        <authorList>
            <person name="Chopjitt P."/>
        </authorList>
    </citation>
    <scope>NUCLEOTIDE SEQUENCE</scope>
    <source>
        <strain evidence="5">AP1</strain>
    </source>
</reference>
<reference evidence="4 10" key="2">
    <citation type="submission" date="2018-11" db="EMBL/GenBank/DDBJ databases">
        <authorList>
            <person name="Kuo S.-C."/>
            <person name="Chen F.-J."/>
            <person name="Liao Y.-C."/>
        </authorList>
    </citation>
    <scope>NUCLEOTIDE SEQUENCE [LARGE SCALE GENOMIC DNA]</scope>
    <source>
        <strain evidence="4 10">2014S06-099</strain>
    </source>
</reference>
<organism evidence="7 11">
    <name type="scientific">Acinetobacter pittii</name>
    <name type="common">Acinetobacter genomosp. 3</name>
    <dbReference type="NCBI Taxonomy" id="48296"/>
    <lineage>
        <taxon>Bacteria</taxon>
        <taxon>Pseudomonadati</taxon>
        <taxon>Pseudomonadota</taxon>
        <taxon>Gammaproteobacteria</taxon>
        <taxon>Moraxellales</taxon>
        <taxon>Moraxellaceae</taxon>
        <taxon>Acinetobacter</taxon>
        <taxon>Acinetobacter calcoaceticus/baumannii complex</taxon>
    </lineage>
</organism>
<dbReference type="Pfam" id="PF25642">
    <property type="entry name" value="DUF7944"/>
    <property type="match status" value="1"/>
</dbReference>
<dbReference type="EMBL" id="CP095407">
    <property type="protein sequence ID" value="USU95763.1"/>
    <property type="molecule type" value="Genomic_DNA"/>
</dbReference>
<evidence type="ECO:0000313" key="4">
    <source>
        <dbReference type="EMBL" id="AZC00253.1"/>
    </source>
</evidence>
<keyword evidence="2" id="KW-0732">Signal</keyword>
<dbReference type="AlphaFoldDB" id="A0A242SV71"/>
<feature type="region of interest" description="Disordered" evidence="1">
    <location>
        <begin position="27"/>
        <end position="46"/>
    </location>
</feature>
<proteinExistence type="predicted"/>
<feature type="domain" description="DUF7944" evidence="3">
    <location>
        <begin position="51"/>
        <end position="133"/>
    </location>
</feature>
<name>A0A242SV71_ACIPI</name>
<dbReference type="EMBL" id="CP033540">
    <property type="protein sequence ID" value="AZC00253.1"/>
    <property type="molecule type" value="Genomic_DNA"/>
</dbReference>
<evidence type="ECO:0000313" key="13">
    <source>
        <dbReference type="Proteomes" id="UP000501692"/>
    </source>
</evidence>
<dbReference type="Proteomes" id="UP000501692">
    <property type="component" value="Chromosome"/>
</dbReference>
<evidence type="ECO:0000313" key="8">
    <source>
        <dbReference type="EMBL" id="RZH27465.1"/>
    </source>
</evidence>
<dbReference type="EMBL" id="JAEFCT010000002">
    <property type="protein sequence ID" value="MBK1443496.1"/>
    <property type="molecule type" value="Genomic_DNA"/>
</dbReference>
<dbReference type="EMBL" id="SGTH01000005">
    <property type="protein sequence ID" value="RZH27465.1"/>
    <property type="molecule type" value="Genomic_DNA"/>
</dbReference>
<feature type="compositionally biased region" description="Basic and acidic residues" evidence="1">
    <location>
        <begin position="27"/>
        <end position="38"/>
    </location>
</feature>
<dbReference type="NCBIfam" id="NF047330">
    <property type="entry name" value="MCR_0457_fam"/>
    <property type="match status" value="1"/>
</dbReference>
<dbReference type="Proteomes" id="UP001055514">
    <property type="component" value="Chromosome"/>
</dbReference>
<evidence type="ECO:0000313" key="7">
    <source>
        <dbReference type="EMBL" id="RSO56161.1"/>
    </source>
</evidence>
<feature type="signal peptide" evidence="2">
    <location>
        <begin position="1"/>
        <end position="25"/>
    </location>
</feature>
<gene>
    <name evidence="4" type="ORF">DKE52_005595</name>
    <name evidence="7" type="ORF">EA752_17290</name>
    <name evidence="8" type="ORF">EXD98_12745</name>
    <name evidence="6" type="ORF">G8E09_05170</name>
    <name evidence="5" type="ORF">JDA50_03415</name>
    <name evidence="9" type="ORF">MWH18_05750</name>
</gene>
<dbReference type="Proteomes" id="UP000271320">
    <property type="component" value="Unassembled WGS sequence"/>
</dbReference>
<dbReference type="Proteomes" id="UP000254410">
    <property type="component" value="Chromosome"/>
</dbReference>
<evidence type="ECO:0000256" key="2">
    <source>
        <dbReference type="SAM" id="SignalP"/>
    </source>
</evidence>
<evidence type="ECO:0000313" key="5">
    <source>
        <dbReference type="EMBL" id="MBK1443496.1"/>
    </source>
</evidence>
<dbReference type="Proteomes" id="UP000660083">
    <property type="component" value="Unassembled WGS sequence"/>
</dbReference>
<evidence type="ECO:0000313" key="9">
    <source>
        <dbReference type="EMBL" id="USU95763.1"/>
    </source>
</evidence>
<accession>A0A242SV71</accession>
<dbReference type="InterPro" id="IPR057704">
    <property type="entry name" value="DUF7944"/>
</dbReference>
<dbReference type="RefSeq" id="WP_002118406.1">
    <property type="nucleotide sequence ID" value="NZ_AMST01000070.1"/>
</dbReference>
<evidence type="ECO:0000256" key="1">
    <source>
        <dbReference type="SAM" id="MobiDB-lite"/>
    </source>
</evidence>
<reference evidence="8 12" key="4">
    <citation type="submission" date="2019-02" db="EMBL/GenBank/DDBJ databases">
        <title>The Batch Genome Submission of Acinetobacter spp. strains.</title>
        <authorList>
            <person name="Qin J."/>
            <person name="Hu Y."/>
            <person name="Ye H."/>
            <person name="Wei L."/>
            <person name="Feng Y."/>
            <person name="Zong Z."/>
        </authorList>
    </citation>
    <scope>NUCLEOTIDE SEQUENCE [LARGE SCALE GENOMIC DNA]</scope>
    <source>
        <strain evidence="8 12">WCHAP100012</strain>
    </source>
</reference>
<reference evidence="6 13" key="5">
    <citation type="submission" date="2020-03" db="EMBL/GenBank/DDBJ databases">
        <authorList>
            <person name="Zhang L."/>
            <person name="Han X."/>
            <person name="Chen Y."/>
            <person name="Yu Y."/>
        </authorList>
    </citation>
    <scope>NUCLEOTIDE SEQUENCE [LARGE SCALE GENOMIC DNA]</scope>
    <source>
        <strain evidence="6 13">A1254</strain>
    </source>
</reference>
<dbReference type="OMA" id="KDYMPNE"/>
<sequence>MFMKKSLVQSLSLVLLMSMATAGFAADKKKTTEKKTENENVVEVTPQQGTTPEELAAIQVLSEICPSLIGKKDADFAQGYERLVKDYLPNETDAVSALEKRSKDKAFKKYLKEARSDAKAAGDEQNTLVCQDVKAYQSQN</sequence>
<evidence type="ECO:0000313" key="6">
    <source>
        <dbReference type="EMBL" id="QIT17149.1"/>
    </source>
</evidence>
<dbReference type="EMBL" id="RFEW01000018">
    <property type="protein sequence ID" value="RSO56161.1"/>
    <property type="molecule type" value="Genomic_DNA"/>
</dbReference>
<evidence type="ECO:0000313" key="11">
    <source>
        <dbReference type="Proteomes" id="UP000271320"/>
    </source>
</evidence>
<reference evidence="7 11" key="1">
    <citation type="submission" date="2018-10" db="EMBL/GenBank/DDBJ databases">
        <title>GWAS and RNA-Seq identify cryptic mechanisms of antimicrobial resistance in Acinetobacter baumannii.</title>
        <authorList>
            <person name="Sahl J.W."/>
        </authorList>
    </citation>
    <scope>NUCLEOTIDE SEQUENCE [LARGE SCALE GENOMIC DNA]</scope>
    <source>
        <strain evidence="7 11">TG41884</strain>
    </source>
</reference>
<protein>
    <recommendedName>
        <fullName evidence="3">DUF7944 domain-containing protein</fullName>
    </recommendedName>
</protein>